<feature type="region of interest" description="Disordered" evidence="1">
    <location>
        <begin position="206"/>
        <end position="243"/>
    </location>
</feature>
<dbReference type="EMBL" id="CATQJL010000223">
    <property type="protein sequence ID" value="CAJ0596847.1"/>
    <property type="molecule type" value="Genomic_DNA"/>
</dbReference>
<evidence type="ECO:0000313" key="2">
    <source>
        <dbReference type="EMBL" id="CAJ0596847.1"/>
    </source>
</evidence>
<comment type="caution">
    <text evidence="2">The sequence shown here is derived from an EMBL/GenBank/DDBJ whole genome shotgun (WGS) entry which is preliminary data.</text>
</comment>
<keyword evidence="3" id="KW-1185">Reference proteome</keyword>
<protein>
    <submittedName>
        <fullName evidence="2">Uncharacterized protein</fullName>
    </submittedName>
</protein>
<organism evidence="2 3">
    <name type="scientific">Cylicocyclus nassatus</name>
    <name type="common">Nematode worm</name>
    <dbReference type="NCBI Taxonomy" id="53992"/>
    <lineage>
        <taxon>Eukaryota</taxon>
        <taxon>Metazoa</taxon>
        <taxon>Ecdysozoa</taxon>
        <taxon>Nematoda</taxon>
        <taxon>Chromadorea</taxon>
        <taxon>Rhabditida</taxon>
        <taxon>Rhabditina</taxon>
        <taxon>Rhabditomorpha</taxon>
        <taxon>Strongyloidea</taxon>
        <taxon>Strongylidae</taxon>
        <taxon>Cylicocyclus</taxon>
    </lineage>
</organism>
<gene>
    <name evidence="2" type="ORF">CYNAS_LOCUS8830</name>
</gene>
<proteinExistence type="predicted"/>
<name>A0AA36GRG4_CYLNA</name>
<evidence type="ECO:0000313" key="3">
    <source>
        <dbReference type="Proteomes" id="UP001176961"/>
    </source>
</evidence>
<sequence length="266" mass="30810">MSANSTEDLQETEASQKSSIPRMFDLISEQNNETTSTSTVMRSFTWDRFKSNPATVGLLRYARPELCRLERELSFLNMKCRTYYERFIYVSLLRKHADVVDSFDLTVGKTFGEMIESIPPLLRDSLLLYQLRWRNCISSTRWQEDFTKACKALITVQARLEKCRLELERRRSHLEMYKKILTAKEKFANLGDEEKLEKVESLLGIQAPSNRSKQNTPTSRRRSLSDGSLASISSPSEDDLSWDEMWSGVPFSLQEKEPDQSNTYQG</sequence>
<feature type="compositionally biased region" description="Low complexity" evidence="1">
    <location>
        <begin position="225"/>
        <end position="235"/>
    </location>
</feature>
<accession>A0AA36GRG4</accession>
<reference evidence="2" key="1">
    <citation type="submission" date="2023-07" db="EMBL/GenBank/DDBJ databases">
        <authorList>
            <consortium name="CYATHOMIX"/>
        </authorList>
    </citation>
    <scope>NUCLEOTIDE SEQUENCE</scope>
    <source>
        <strain evidence="2">N/A</strain>
    </source>
</reference>
<feature type="compositionally biased region" description="Polar residues" evidence="1">
    <location>
        <begin position="207"/>
        <end position="218"/>
    </location>
</feature>
<dbReference type="Proteomes" id="UP001176961">
    <property type="component" value="Unassembled WGS sequence"/>
</dbReference>
<dbReference type="AlphaFoldDB" id="A0AA36GRG4"/>
<evidence type="ECO:0000256" key="1">
    <source>
        <dbReference type="SAM" id="MobiDB-lite"/>
    </source>
</evidence>